<keyword evidence="2" id="KW-1185">Reference proteome</keyword>
<dbReference type="AlphaFoldDB" id="A0A9X2CZM7"/>
<evidence type="ECO:0000313" key="2">
    <source>
        <dbReference type="Proteomes" id="UP001139721"/>
    </source>
</evidence>
<accession>A0A9X2CZM7</accession>
<name>A0A9X2CZM7_9GAMM</name>
<organism evidence="1 2">
    <name type="scientific">Legionella maioricensis</name>
    <dbReference type="NCBI Taxonomy" id="2896528"/>
    <lineage>
        <taxon>Bacteria</taxon>
        <taxon>Pseudomonadati</taxon>
        <taxon>Pseudomonadota</taxon>
        <taxon>Gammaproteobacteria</taxon>
        <taxon>Legionellales</taxon>
        <taxon>Legionellaceae</taxon>
        <taxon>Legionella</taxon>
    </lineage>
</organism>
<dbReference type="Proteomes" id="UP001139721">
    <property type="component" value="Unassembled WGS sequence"/>
</dbReference>
<protein>
    <submittedName>
        <fullName evidence="1">Uncharacterized protein</fullName>
    </submittedName>
</protein>
<gene>
    <name evidence="1" type="ORF">LOX96_05930</name>
</gene>
<evidence type="ECO:0000313" key="1">
    <source>
        <dbReference type="EMBL" id="MCL9683624.1"/>
    </source>
</evidence>
<proteinExistence type="predicted"/>
<dbReference type="EMBL" id="JAJKBJ010000005">
    <property type="protein sequence ID" value="MCL9683624.1"/>
    <property type="molecule type" value="Genomic_DNA"/>
</dbReference>
<comment type="caution">
    <text evidence="1">The sequence shown here is derived from an EMBL/GenBank/DDBJ whole genome shotgun (WGS) entry which is preliminary data.</text>
</comment>
<dbReference type="RefSeq" id="WP_250421816.1">
    <property type="nucleotide sequence ID" value="NZ_JAJKBJ010000005.1"/>
</dbReference>
<reference evidence="1" key="1">
    <citation type="submission" date="2021-11" db="EMBL/GenBank/DDBJ databases">
        <title>Legionella maioricencis sp. nov., a new species isolated from hot water samples in Mallorca.</title>
        <authorList>
            <person name="Crespi S."/>
            <person name="Drasar V."/>
            <person name="Salva-Serra F."/>
            <person name="Jaen-Luchoro D."/>
            <person name="Pineiro-Iglesias B."/>
            <person name="Aliaga F."/>
            <person name="Fernandez-Juarez V."/>
            <person name="Coll G."/>
            <person name="Moore E.R.B."/>
            <person name="Bennasar-Figueras A."/>
        </authorList>
    </citation>
    <scope>NUCLEOTIDE SEQUENCE</scope>
    <source>
        <strain evidence="1">HCPI-6</strain>
    </source>
</reference>
<sequence length="352" mass="39787">MKRRFNETQIKSKKPIILPIKPFQSSSVPSINDEDSSSSNADLCGLDVGSVASFAKCPLRSVTETLLESDTKAIEDSSDPKAERVNLELEKKRKLSSDCASTPESSDLPLSRTPCTAKYQSIPFSSEINPFKRFSSNNFKKIMGNENYPVYSLVTVSSLLEEKELNREKTDLRFLVDTNGQAWFARETHNDFPAPAHYQMTGLPQSQANCRTAGNLFFSSDYKVLKRVNNKSGDFRPSFDSLKWFITILVLNESSLPFVLPEILLADEFSSSGRLERTWKLNISELRSWVMDTFTSGEILDELQKQVQETKTVSYVKEQDSDFQFVTSSNTLFKFDCSGKAESADMPRIKLF</sequence>